<sequence length="123" mass="13945">MSTEAIAKRLVELCREGKYEQAQRELYANDAVSIEPEGLPPGMAPSVKGLEAIYEKTRHFQGTIEELHANHVSDPVVAGNWFSCEMTLDLTMKGVGRRVMTEICVYHVKDGKVDREQFFYDVH</sequence>
<organism evidence="2 3">
    <name type="scientific">Dyella dinghuensis</name>
    <dbReference type="NCBI Taxonomy" id="1920169"/>
    <lineage>
        <taxon>Bacteria</taxon>
        <taxon>Pseudomonadati</taxon>
        <taxon>Pseudomonadota</taxon>
        <taxon>Gammaproteobacteria</taxon>
        <taxon>Lysobacterales</taxon>
        <taxon>Rhodanobacteraceae</taxon>
        <taxon>Dyella</taxon>
    </lineage>
</organism>
<dbReference type="Proteomes" id="UP000267077">
    <property type="component" value="Unassembled WGS sequence"/>
</dbReference>
<evidence type="ECO:0000313" key="3">
    <source>
        <dbReference type="Proteomes" id="UP000267077"/>
    </source>
</evidence>
<evidence type="ECO:0000259" key="1">
    <source>
        <dbReference type="Pfam" id="PF20409"/>
    </source>
</evidence>
<dbReference type="InterPro" id="IPR032710">
    <property type="entry name" value="NTF2-like_dom_sf"/>
</dbReference>
<accession>A0A3S0PBB6</accession>
<dbReference type="InterPro" id="IPR046860">
    <property type="entry name" value="SnoaL_5"/>
</dbReference>
<dbReference type="OrthoDB" id="336094at2"/>
<gene>
    <name evidence="2" type="ORF">EKH79_12010</name>
</gene>
<keyword evidence="3" id="KW-1185">Reference proteome</keyword>
<dbReference type="Gene3D" id="3.10.450.50">
    <property type="match status" value="1"/>
</dbReference>
<dbReference type="Pfam" id="PF20409">
    <property type="entry name" value="SnoaL_5"/>
    <property type="match status" value="1"/>
</dbReference>
<dbReference type="SUPFAM" id="SSF54427">
    <property type="entry name" value="NTF2-like"/>
    <property type="match status" value="1"/>
</dbReference>
<proteinExistence type="predicted"/>
<evidence type="ECO:0000313" key="2">
    <source>
        <dbReference type="EMBL" id="RUL63132.1"/>
    </source>
</evidence>
<dbReference type="AlphaFoldDB" id="A0A3S0PBB6"/>
<dbReference type="EMBL" id="RYZR01000006">
    <property type="protein sequence ID" value="RUL63132.1"/>
    <property type="molecule type" value="Genomic_DNA"/>
</dbReference>
<comment type="caution">
    <text evidence="2">The sequence shown here is derived from an EMBL/GenBank/DDBJ whole genome shotgun (WGS) entry which is preliminary data.</text>
</comment>
<name>A0A3S0PBB6_9GAMM</name>
<reference evidence="2 3" key="1">
    <citation type="submission" date="2018-12" db="EMBL/GenBank/DDBJ databases">
        <title>Dyella dinghuensis sp. nov. DHOA06 and Dyella choica sp. nov. 4M-K27, isolated from forest soil.</title>
        <authorList>
            <person name="Qiu L.-H."/>
            <person name="Gao Z.-H."/>
        </authorList>
    </citation>
    <scope>NUCLEOTIDE SEQUENCE [LARGE SCALE GENOMIC DNA]</scope>
    <source>
        <strain evidence="2 3">DHOA06</strain>
    </source>
</reference>
<protein>
    <submittedName>
        <fullName evidence="2">Nuclear transport factor 2 family protein</fullName>
    </submittedName>
</protein>
<dbReference type="RefSeq" id="WP_126674069.1">
    <property type="nucleotide sequence ID" value="NZ_RYZR01000006.1"/>
</dbReference>
<feature type="domain" description="SnoaL-like" evidence="1">
    <location>
        <begin position="1"/>
        <end position="120"/>
    </location>
</feature>